<dbReference type="AlphaFoldDB" id="A0AAV7HEI5"/>
<protein>
    <submittedName>
        <fullName evidence="1">Uncharacterized protein</fullName>
    </submittedName>
</protein>
<name>A0AAV7HEI5_DENCH</name>
<sequence length="67" mass="7869">MIHYLRKLTEQLFLKLYPIYTMKQAILSKGTFENGRSNKSNVHLPRRTVLTVGCTFANIWKPLFNLN</sequence>
<proteinExistence type="predicted"/>
<organism evidence="1 2">
    <name type="scientific">Dendrobium chrysotoxum</name>
    <name type="common">Orchid</name>
    <dbReference type="NCBI Taxonomy" id="161865"/>
    <lineage>
        <taxon>Eukaryota</taxon>
        <taxon>Viridiplantae</taxon>
        <taxon>Streptophyta</taxon>
        <taxon>Embryophyta</taxon>
        <taxon>Tracheophyta</taxon>
        <taxon>Spermatophyta</taxon>
        <taxon>Magnoliopsida</taxon>
        <taxon>Liliopsida</taxon>
        <taxon>Asparagales</taxon>
        <taxon>Orchidaceae</taxon>
        <taxon>Epidendroideae</taxon>
        <taxon>Malaxideae</taxon>
        <taxon>Dendrobiinae</taxon>
        <taxon>Dendrobium</taxon>
    </lineage>
</organism>
<comment type="caution">
    <text evidence="1">The sequence shown here is derived from an EMBL/GenBank/DDBJ whole genome shotgun (WGS) entry which is preliminary data.</text>
</comment>
<dbReference type="Proteomes" id="UP000775213">
    <property type="component" value="Unassembled WGS sequence"/>
</dbReference>
<reference evidence="1 2" key="1">
    <citation type="journal article" date="2021" name="Hortic Res">
        <title>Chromosome-scale assembly of the Dendrobium chrysotoxum genome enhances the understanding of orchid evolution.</title>
        <authorList>
            <person name="Zhang Y."/>
            <person name="Zhang G.Q."/>
            <person name="Zhang D."/>
            <person name="Liu X.D."/>
            <person name="Xu X.Y."/>
            <person name="Sun W.H."/>
            <person name="Yu X."/>
            <person name="Zhu X."/>
            <person name="Wang Z.W."/>
            <person name="Zhao X."/>
            <person name="Zhong W.Y."/>
            <person name="Chen H."/>
            <person name="Yin W.L."/>
            <person name="Huang T."/>
            <person name="Niu S.C."/>
            <person name="Liu Z.J."/>
        </authorList>
    </citation>
    <scope>NUCLEOTIDE SEQUENCE [LARGE SCALE GENOMIC DNA]</scope>
    <source>
        <strain evidence="1">Lindl</strain>
    </source>
</reference>
<gene>
    <name evidence="1" type="ORF">IEQ34_006292</name>
</gene>
<keyword evidence="2" id="KW-1185">Reference proteome</keyword>
<dbReference type="EMBL" id="JAGFBR010000006">
    <property type="protein sequence ID" value="KAH0466189.1"/>
    <property type="molecule type" value="Genomic_DNA"/>
</dbReference>
<evidence type="ECO:0000313" key="2">
    <source>
        <dbReference type="Proteomes" id="UP000775213"/>
    </source>
</evidence>
<accession>A0AAV7HEI5</accession>
<evidence type="ECO:0000313" key="1">
    <source>
        <dbReference type="EMBL" id="KAH0466189.1"/>
    </source>
</evidence>